<keyword evidence="6" id="KW-0573">Peptidoglycan synthesis</keyword>
<dbReference type="InterPro" id="IPR001182">
    <property type="entry name" value="FtsW/RodA"/>
</dbReference>
<feature type="transmembrane region" description="Helical" evidence="17">
    <location>
        <begin position="78"/>
        <end position="96"/>
    </location>
</feature>
<keyword evidence="4 17" id="KW-0812">Transmembrane</keyword>
<feature type="transmembrane region" description="Helical" evidence="17">
    <location>
        <begin position="196"/>
        <end position="217"/>
    </location>
</feature>
<feature type="transmembrane region" description="Helical" evidence="17">
    <location>
        <begin position="292"/>
        <end position="313"/>
    </location>
</feature>
<keyword evidence="18" id="KW-0132">Cell division</keyword>
<dbReference type="OrthoDB" id="9812661at2"/>
<evidence type="ECO:0000256" key="1">
    <source>
        <dbReference type="ARBA" id="ARBA00004141"/>
    </source>
</evidence>
<evidence type="ECO:0000256" key="17">
    <source>
        <dbReference type="SAM" id="Phobius"/>
    </source>
</evidence>
<dbReference type="GO" id="GO:0009252">
    <property type="term" value="P:peptidoglycan biosynthetic process"/>
    <property type="evidence" value="ECO:0007669"/>
    <property type="project" value="UniProtKB-KW"/>
</dbReference>
<protein>
    <recommendedName>
        <fullName evidence="12">Probable peptidoglycan glycosyltransferase FtsW</fullName>
        <ecNumber evidence="14">2.4.99.28</ecNumber>
    </recommendedName>
    <alternativeName>
        <fullName evidence="13">Cell division protein FtsW</fullName>
    </alternativeName>
    <alternativeName>
        <fullName evidence="10">Cell wall polymerase</fullName>
    </alternativeName>
    <alternativeName>
        <fullName evidence="9">Peptidoglycan polymerase</fullName>
    </alternativeName>
</protein>
<dbReference type="GO" id="GO:0008360">
    <property type="term" value="P:regulation of cell shape"/>
    <property type="evidence" value="ECO:0007669"/>
    <property type="project" value="UniProtKB-KW"/>
</dbReference>
<evidence type="ECO:0000256" key="6">
    <source>
        <dbReference type="ARBA" id="ARBA00022984"/>
    </source>
</evidence>
<dbReference type="Pfam" id="PF01098">
    <property type="entry name" value="FTSW_RODA_SPOVE"/>
    <property type="match status" value="1"/>
</dbReference>
<dbReference type="EMBL" id="AZGB01000005">
    <property type="protein sequence ID" value="KRM07694.1"/>
    <property type="molecule type" value="Genomic_DNA"/>
</dbReference>
<dbReference type="PROSITE" id="PS00428">
    <property type="entry name" value="FTSW_RODA_SPOVE"/>
    <property type="match status" value="1"/>
</dbReference>
<sequence>MAKVKQKLRYFDFYLFIPYLLLCIVGIVMVYSASSINLSYAGMKTDLYLYRQMAYVILGLVCFTLAMLIKLKKLTSKKFIICGFYILAFLLLYAKFMTRAVNGANGWIDLKLFSLQPSELCKLYLVLFLAQLLSRREQAAAQNTLQATSRRPWLLVYFLLFLILMEPDLGGFAINFMIVAIMYLASQATRHSSKRAFLYLTGFLSVVMVFVFGLRFWNPLAGTKYNYMYSRLMAFYNPFKVAASSGHQLINSYYAISNGGLFGLGLGNSIQKRGYLPEAYTDFIMAIISEELGVIGVSVVLILISWLTLRIFLIGIRSRDVYETFVCYGIGTFFAVETFFNLGAVTGLLPITGVTFPFVSYGGSSMLVLSITLGIVMNISIRQRRLRAADKNH</sequence>
<dbReference type="PANTHER" id="PTHR30474">
    <property type="entry name" value="CELL CYCLE PROTEIN"/>
    <property type="match status" value="1"/>
</dbReference>
<feature type="transmembrane region" description="Helical" evidence="17">
    <location>
        <begin position="325"/>
        <end position="352"/>
    </location>
</feature>
<keyword evidence="7 17" id="KW-1133">Transmembrane helix</keyword>
<dbReference type="InterPro" id="IPR018365">
    <property type="entry name" value="Cell_cycle_FtsW-rel_CS"/>
</dbReference>
<dbReference type="GO" id="GO:0051301">
    <property type="term" value="P:cell division"/>
    <property type="evidence" value="ECO:0007669"/>
    <property type="project" value="UniProtKB-KW"/>
</dbReference>
<feature type="transmembrane region" description="Helical" evidence="17">
    <location>
        <begin position="358"/>
        <end position="381"/>
    </location>
</feature>
<comment type="similarity">
    <text evidence="11">Belongs to the SEDS family. FtsW subfamily.</text>
</comment>
<feature type="transmembrane region" description="Helical" evidence="17">
    <location>
        <begin position="12"/>
        <end position="33"/>
    </location>
</feature>
<evidence type="ECO:0000313" key="18">
    <source>
        <dbReference type="EMBL" id="KRM07694.1"/>
    </source>
</evidence>
<evidence type="ECO:0000256" key="11">
    <source>
        <dbReference type="ARBA" id="ARBA00038053"/>
    </source>
</evidence>
<reference evidence="18 19" key="1">
    <citation type="journal article" date="2015" name="Genome Announc.">
        <title>Expanding the biotechnology potential of lactobacilli through comparative genomics of 213 strains and associated genera.</title>
        <authorList>
            <person name="Sun Z."/>
            <person name="Harris H.M."/>
            <person name="McCann A."/>
            <person name="Guo C."/>
            <person name="Argimon S."/>
            <person name="Zhang W."/>
            <person name="Yang X."/>
            <person name="Jeffery I.B."/>
            <person name="Cooney J.C."/>
            <person name="Kagawa T.F."/>
            <person name="Liu W."/>
            <person name="Song Y."/>
            <person name="Salvetti E."/>
            <person name="Wrobel A."/>
            <person name="Rasinkangas P."/>
            <person name="Parkhill J."/>
            <person name="Rea M.C."/>
            <person name="O'Sullivan O."/>
            <person name="Ritari J."/>
            <person name="Douillard F.P."/>
            <person name="Paul Ross R."/>
            <person name="Yang R."/>
            <person name="Briner A.E."/>
            <person name="Felis G.E."/>
            <person name="de Vos W.M."/>
            <person name="Barrangou R."/>
            <person name="Klaenhammer T.R."/>
            <person name="Caufield P.W."/>
            <person name="Cui Y."/>
            <person name="Zhang H."/>
            <person name="O'Toole P.W."/>
        </authorList>
    </citation>
    <scope>NUCLEOTIDE SEQUENCE [LARGE SCALE GENOMIC DNA]</scope>
    <source>
        <strain evidence="18 19">DSM 18630</strain>
    </source>
</reference>
<evidence type="ECO:0000256" key="2">
    <source>
        <dbReference type="ARBA" id="ARBA00022676"/>
    </source>
</evidence>
<comment type="function">
    <text evidence="16">Peptidoglycan polymerase that is essential for cell division.</text>
</comment>
<evidence type="ECO:0000256" key="13">
    <source>
        <dbReference type="ARBA" id="ARBA00041418"/>
    </source>
</evidence>
<feature type="transmembrane region" description="Helical" evidence="17">
    <location>
        <begin position="154"/>
        <end position="184"/>
    </location>
</feature>
<keyword evidence="18" id="KW-0131">Cell cycle</keyword>
<dbReference type="GO" id="GO:0015648">
    <property type="term" value="F:lipid-linked peptidoglycan transporter activity"/>
    <property type="evidence" value="ECO:0007669"/>
    <property type="project" value="TreeGrafter"/>
</dbReference>
<evidence type="ECO:0000256" key="4">
    <source>
        <dbReference type="ARBA" id="ARBA00022692"/>
    </source>
</evidence>
<proteinExistence type="inferred from homology"/>
<evidence type="ECO:0000256" key="9">
    <source>
        <dbReference type="ARBA" id="ARBA00032370"/>
    </source>
</evidence>
<evidence type="ECO:0000256" key="7">
    <source>
        <dbReference type="ARBA" id="ARBA00022989"/>
    </source>
</evidence>
<comment type="caution">
    <text evidence="18">The sequence shown here is derived from an EMBL/GenBank/DDBJ whole genome shotgun (WGS) entry which is preliminary data.</text>
</comment>
<evidence type="ECO:0000256" key="3">
    <source>
        <dbReference type="ARBA" id="ARBA00022679"/>
    </source>
</evidence>
<dbReference type="GO" id="GO:0032153">
    <property type="term" value="C:cell division site"/>
    <property type="evidence" value="ECO:0007669"/>
    <property type="project" value="TreeGrafter"/>
</dbReference>
<evidence type="ECO:0000256" key="8">
    <source>
        <dbReference type="ARBA" id="ARBA00023136"/>
    </source>
</evidence>
<keyword evidence="19" id="KW-1185">Reference proteome</keyword>
<dbReference type="EC" id="2.4.99.28" evidence="14"/>
<evidence type="ECO:0000313" key="19">
    <source>
        <dbReference type="Proteomes" id="UP000051451"/>
    </source>
</evidence>
<evidence type="ECO:0000256" key="10">
    <source>
        <dbReference type="ARBA" id="ARBA00033270"/>
    </source>
</evidence>
<comment type="subcellular location">
    <subcellularLocation>
        <location evidence="1">Membrane</location>
        <topology evidence="1">Multi-pass membrane protein</topology>
    </subcellularLocation>
</comment>
<organism evidence="18 19">
    <name type="scientific">Liquorilactobacillus ghanensis DSM 18630</name>
    <dbReference type="NCBI Taxonomy" id="1423750"/>
    <lineage>
        <taxon>Bacteria</taxon>
        <taxon>Bacillati</taxon>
        <taxon>Bacillota</taxon>
        <taxon>Bacilli</taxon>
        <taxon>Lactobacillales</taxon>
        <taxon>Lactobacillaceae</taxon>
        <taxon>Liquorilactobacillus</taxon>
    </lineage>
</organism>
<dbReference type="GO" id="GO:0008955">
    <property type="term" value="F:peptidoglycan glycosyltransferase activity"/>
    <property type="evidence" value="ECO:0007669"/>
    <property type="project" value="UniProtKB-EC"/>
</dbReference>
<accession>A0A0R1VPD9</accession>
<keyword evidence="2" id="KW-0328">Glycosyltransferase</keyword>
<evidence type="ECO:0000256" key="14">
    <source>
        <dbReference type="ARBA" id="ARBA00044770"/>
    </source>
</evidence>
<evidence type="ECO:0000256" key="15">
    <source>
        <dbReference type="ARBA" id="ARBA00049902"/>
    </source>
</evidence>
<dbReference type="STRING" id="1423750.FC89_GL000134"/>
<dbReference type="GeneID" id="98318198"/>
<dbReference type="AlphaFoldDB" id="A0A0R1VPD9"/>
<keyword evidence="8 17" id="KW-0472">Membrane</keyword>
<gene>
    <name evidence="18" type="ORF">FC89_GL000134</name>
</gene>
<keyword evidence="5" id="KW-0133">Cell shape</keyword>
<evidence type="ECO:0000256" key="12">
    <source>
        <dbReference type="ARBA" id="ARBA00041185"/>
    </source>
</evidence>
<dbReference type="Proteomes" id="UP000051451">
    <property type="component" value="Unassembled WGS sequence"/>
</dbReference>
<evidence type="ECO:0000256" key="5">
    <source>
        <dbReference type="ARBA" id="ARBA00022960"/>
    </source>
</evidence>
<dbReference type="PANTHER" id="PTHR30474:SF2">
    <property type="entry name" value="PEPTIDOGLYCAN GLYCOSYLTRANSFERASE FTSW-RELATED"/>
    <property type="match status" value="1"/>
</dbReference>
<dbReference type="GO" id="GO:0005886">
    <property type="term" value="C:plasma membrane"/>
    <property type="evidence" value="ECO:0007669"/>
    <property type="project" value="TreeGrafter"/>
</dbReference>
<keyword evidence="3" id="KW-0808">Transferase</keyword>
<dbReference type="PATRIC" id="fig|1423750.3.peg.135"/>
<evidence type="ECO:0000256" key="16">
    <source>
        <dbReference type="ARBA" id="ARBA00049966"/>
    </source>
</evidence>
<dbReference type="RefSeq" id="WP_057870937.1">
    <property type="nucleotide sequence ID" value="NZ_AZGB01000005.1"/>
</dbReference>
<comment type="catalytic activity">
    <reaction evidence="15">
        <text>[GlcNAc-(1-&gt;4)-Mur2Ac(oyl-L-Ala-gamma-D-Glu-L-Lys-D-Ala-D-Ala)](n)-di-trans,octa-cis-undecaprenyl diphosphate + beta-D-GlcNAc-(1-&gt;4)-Mur2Ac(oyl-L-Ala-gamma-D-Glu-L-Lys-D-Ala-D-Ala)-di-trans,octa-cis-undecaprenyl diphosphate = [GlcNAc-(1-&gt;4)-Mur2Ac(oyl-L-Ala-gamma-D-Glu-L-Lys-D-Ala-D-Ala)](n+1)-di-trans,octa-cis-undecaprenyl diphosphate + di-trans,octa-cis-undecaprenyl diphosphate + H(+)</text>
        <dbReference type="Rhea" id="RHEA:23708"/>
        <dbReference type="Rhea" id="RHEA-COMP:9602"/>
        <dbReference type="Rhea" id="RHEA-COMP:9603"/>
        <dbReference type="ChEBI" id="CHEBI:15378"/>
        <dbReference type="ChEBI" id="CHEBI:58405"/>
        <dbReference type="ChEBI" id="CHEBI:60033"/>
        <dbReference type="ChEBI" id="CHEBI:78435"/>
        <dbReference type="EC" id="2.4.99.28"/>
    </reaction>
</comment>
<feature type="transmembrane region" description="Helical" evidence="17">
    <location>
        <begin position="53"/>
        <end position="71"/>
    </location>
</feature>
<name>A0A0R1VPD9_9LACO</name>